<proteinExistence type="inferred from homology"/>
<dbReference type="SUPFAM" id="SSF51556">
    <property type="entry name" value="Metallo-dependent hydrolases"/>
    <property type="match status" value="1"/>
</dbReference>
<dbReference type="Gene3D" id="3.20.20.140">
    <property type="entry name" value="Metal-dependent hydrolases"/>
    <property type="match status" value="1"/>
</dbReference>
<feature type="domain" description="Amidohydrolase-related" evidence="2">
    <location>
        <begin position="11"/>
        <end position="254"/>
    </location>
</feature>
<evidence type="ECO:0000313" key="3">
    <source>
        <dbReference type="EMBL" id="WDZ87755.1"/>
    </source>
</evidence>
<dbReference type="Pfam" id="PF04909">
    <property type="entry name" value="Amidohydro_2"/>
    <property type="match status" value="1"/>
</dbReference>
<gene>
    <name evidence="3" type="ORF">PVK37_15785</name>
</gene>
<dbReference type="InterPro" id="IPR006680">
    <property type="entry name" value="Amidohydro-rel"/>
</dbReference>
<dbReference type="RefSeq" id="WP_275034765.1">
    <property type="nucleotide sequence ID" value="NZ_CP118615.1"/>
</dbReference>
<accession>A0ABY7ZXF3</accession>
<name>A0ABY7ZXF3_9ACTN</name>
<evidence type="ECO:0000259" key="2">
    <source>
        <dbReference type="Pfam" id="PF04909"/>
    </source>
</evidence>
<comment type="similarity">
    <text evidence="1">Belongs to the metallo-dependent hydrolases superfamily.</text>
</comment>
<dbReference type="InterPro" id="IPR052350">
    <property type="entry name" value="Metallo-dep_Lactonases"/>
</dbReference>
<organism evidence="3 4">
    <name type="scientific">Micromonospora cathayae</name>
    <dbReference type="NCBI Taxonomy" id="3028804"/>
    <lineage>
        <taxon>Bacteria</taxon>
        <taxon>Bacillati</taxon>
        <taxon>Actinomycetota</taxon>
        <taxon>Actinomycetes</taxon>
        <taxon>Micromonosporales</taxon>
        <taxon>Micromonosporaceae</taxon>
        <taxon>Micromonospora</taxon>
    </lineage>
</organism>
<dbReference type="InterPro" id="IPR032466">
    <property type="entry name" value="Metal_Hydrolase"/>
</dbReference>
<sequence length="292" mass="31200">MPDQLPGLLLDTHTHLWNPALGYPWLSGELRRPYSPGDLREAVAARSPVPPFRQVAVILVEADRGPDGTETAEHLRLAAHDPLVVGVVGDLPPGRTVDSLLDLPGSERLLGIRTSARRFAALDRSERLALAGALATHRLTWEFNVGVELLPDVADVVRAEPSLHVVLDHLAGFPGARSPDLPTWERAAGRLAVRSSVGVKVSGLLTMDRDRGRAETDRAAARVVDTFGPAHLMLGSDWPVCRQAGTWSESIDRAIRACGFTATSAPADLAGRSAARCYPRLDLTGVPGTAPG</sequence>
<dbReference type="Proteomes" id="UP001219605">
    <property type="component" value="Chromosome"/>
</dbReference>
<protein>
    <submittedName>
        <fullName evidence="3">Amidohydrolase family protein</fullName>
    </submittedName>
</protein>
<dbReference type="PANTHER" id="PTHR43569:SF2">
    <property type="entry name" value="AMIDOHYDROLASE-RELATED DOMAIN-CONTAINING PROTEIN"/>
    <property type="match status" value="1"/>
</dbReference>
<dbReference type="EMBL" id="CP118615">
    <property type="protein sequence ID" value="WDZ87755.1"/>
    <property type="molecule type" value="Genomic_DNA"/>
</dbReference>
<reference evidence="3 4" key="1">
    <citation type="submission" date="2023-02" db="EMBL/GenBank/DDBJ databases">
        <authorList>
            <person name="Mo P."/>
        </authorList>
    </citation>
    <scope>NUCLEOTIDE SEQUENCE [LARGE SCALE GENOMIC DNA]</scope>
    <source>
        <strain evidence="3 4">HUAS 3</strain>
    </source>
</reference>
<evidence type="ECO:0000313" key="4">
    <source>
        <dbReference type="Proteomes" id="UP001219605"/>
    </source>
</evidence>
<evidence type="ECO:0000256" key="1">
    <source>
        <dbReference type="ARBA" id="ARBA00038310"/>
    </source>
</evidence>
<dbReference type="PANTHER" id="PTHR43569">
    <property type="entry name" value="AMIDOHYDROLASE"/>
    <property type="match status" value="1"/>
</dbReference>
<keyword evidence="4" id="KW-1185">Reference proteome</keyword>